<organism evidence="2 3">
    <name type="scientific">Brassica cretica</name>
    <name type="common">Mustard</name>
    <dbReference type="NCBI Taxonomy" id="69181"/>
    <lineage>
        <taxon>Eukaryota</taxon>
        <taxon>Viridiplantae</taxon>
        <taxon>Streptophyta</taxon>
        <taxon>Embryophyta</taxon>
        <taxon>Tracheophyta</taxon>
        <taxon>Spermatophyta</taxon>
        <taxon>Magnoliopsida</taxon>
        <taxon>eudicotyledons</taxon>
        <taxon>Gunneridae</taxon>
        <taxon>Pentapetalae</taxon>
        <taxon>rosids</taxon>
        <taxon>malvids</taxon>
        <taxon>Brassicales</taxon>
        <taxon>Brassicaceae</taxon>
        <taxon>Brassiceae</taxon>
        <taxon>Brassica</taxon>
    </lineage>
</organism>
<dbReference type="AlphaFoldDB" id="A0A8S9NU60"/>
<comment type="caution">
    <text evidence="2">The sequence shown here is derived from an EMBL/GenBank/DDBJ whole genome shotgun (WGS) entry which is preliminary data.</text>
</comment>
<accession>A0A8S9NU60</accession>
<proteinExistence type="predicted"/>
<protein>
    <submittedName>
        <fullName evidence="2">Uncharacterized protein</fullName>
    </submittedName>
</protein>
<name>A0A8S9NU60_BRACR</name>
<evidence type="ECO:0000256" key="1">
    <source>
        <dbReference type="SAM" id="MobiDB-lite"/>
    </source>
</evidence>
<dbReference type="EMBL" id="QGKX02001521">
    <property type="protein sequence ID" value="KAF3505735.1"/>
    <property type="molecule type" value="Genomic_DNA"/>
</dbReference>
<feature type="region of interest" description="Disordered" evidence="1">
    <location>
        <begin position="23"/>
        <end position="81"/>
    </location>
</feature>
<dbReference type="Proteomes" id="UP000712600">
    <property type="component" value="Unassembled WGS sequence"/>
</dbReference>
<evidence type="ECO:0000313" key="2">
    <source>
        <dbReference type="EMBL" id="KAF3505735.1"/>
    </source>
</evidence>
<evidence type="ECO:0000313" key="3">
    <source>
        <dbReference type="Proteomes" id="UP000712600"/>
    </source>
</evidence>
<reference evidence="2" key="1">
    <citation type="submission" date="2019-12" db="EMBL/GenBank/DDBJ databases">
        <title>Genome sequencing and annotation of Brassica cretica.</title>
        <authorList>
            <person name="Studholme D.J."/>
            <person name="Sarris P."/>
        </authorList>
    </citation>
    <scope>NUCLEOTIDE SEQUENCE</scope>
    <source>
        <strain evidence="2">PFS-109/04</strain>
        <tissue evidence="2">Leaf</tissue>
    </source>
</reference>
<sequence length="125" mass="14686">MHKLLLRKHQSSIFHRLRDAIRRHPKLRASPPSARNRRFYSARPRQDTDLWIPAKRSPGSPLQSTPGPVPGTVPFPGKRKASDKRNLPYFRIWKSLTYSNRLRPALRRLYKGNLNAKARDRHFKT</sequence>
<gene>
    <name evidence="2" type="ORF">F2Q69_00007547</name>
</gene>